<evidence type="ECO:0000256" key="16">
    <source>
        <dbReference type="HAMAP-Rule" id="MF_00913"/>
    </source>
</evidence>
<evidence type="ECO:0000313" key="18">
    <source>
        <dbReference type="Proteomes" id="UP000249396"/>
    </source>
</evidence>
<feature type="transmembrane region" description="Helical" evidence="16">
    <location>
        <begin position="21"/>
        <end position="45"/>
    </location>
</feature>
<dbReference type="NCBIfam" id="TIGR02614">
    <property type="entry name" value="ftsW"/>
    <property type="match status" value="1"/>
</dbReference>
<dbReference type="GO" id="GO:0005886">
    <property type="term" value="C:plasma membrane"/>
    <property type="evidence" value="ECO:0007669"/>
    <property type="project" value="UniProtKB-SubCell"/>
</dbReference>
<evidence type="ECO:0000256" key="4">
    <source>
        <dbReference type="ARBA" id="ARBA00022618"/>
    </source>
</evidence>
<protein>
    <recommendedName>
        <fullName evidence="16">Probable peptidoglycan glycosyltransferase FtsW</fullName>
        <shortName evidence="16">PGT</shortName>
        <ecNumber evidence="16">2.4.99.28</ecNumber>
    </recommendedName>
    <alternativeName>
        <fullName evidence="16">Cell division protein FtsW</fullName>
    </alternativeName>
    <alternativeName>
        <fullName evidence="16">Cell wall polymerase</fullName>
    </alternativeName>
    <alternativeName>
        <fullName evidence="16">Peptidoglycan polymerase</fullName>
        <shortName evidence="16">PG polymerase</shortName>
    </alternativeName>
</protein>
<accession>A0A2W4SIA3</accession>
<feature type="transmembrane region" description="Helical" evidence="16">
    <location>
        <begin position="122"/>
        <end position="146"/>
    </location>
</feature>
<keyword evidence="10 16" id="KW-1133">Transmembrane helix</keyword>
<comment type="subcellular location">
    <subcellularLocation>
        <location evidence="16">Cell inner membrane</location>
        <topology evidence="16">Multi-pass membrane protein</topology>
    </subcellularLocation>
    <subcellularLocation>
        <location evidence="1">Cell membrane</location>
        <topology evidence="1">Multi-pass membrane protein</topology>
    </subcellularLocation>
    <text evidence="16">Localizes to the division septum.</text>
</comment>
<evidence type="ECO:0000256" key="10">
    <source>
        <dbReference type="ARBA" id="ARBA00022989"/>
    </source>
</evidence>
<dbReference type="EC" id="2.4.99.28" evidence="16"/>
<evidence type="ECO:0000256" key="13">
    <source>
        <dbReference type="ARBA" id="ARBA00023316"/>
    </source>
</evidence>
<evidence type="ECO:0000256" key="9">
    <source>
        <dbReference type="ARBA" id="ARBA00022984"/>
    </source>
</evidence>
<dbReference type="Proteomes" id="UP000249396">
    <property type="component" value="Unassembled WGS sequence"/>
</dbReference>
<dbReference type="GO" id="GO:0015648">
    <property type="term" value="F:lipid-linked peptidoglycan transporter activity"/>
    <property type="evidence" value="ECO:0007669"/>
    <property type="project" value="TreeGrafter"/>
</dbReference>
<dbReference type="Pfam" id="PF01098">
    <property type="entry name" value="FTSW_RODA_SPOVE"/>
    <property type="match status" value="1"/>
</dbReference>
<evidence type="ECO:0000256" key="2">
    <source>
        <dbReference type="ARBA" id="ARBA00004752"/>
    </source>
</evidence>
<evidence type="ECO:0000256" key="11">
    <source>
        <dbReference type="ARBA" id="ARBA00023136"/>
    </source>
</evidence>
<evidence type="ECO:0000256" key="15">
    <source>
        <dbReference type="ARBA" id="ARBA00049902"/>
    </source>
</evidence>
<feature type="transmembrane region" description="Helical" evidence="16">
    <location>
        <begin position="91"/>
        <end position="110"/>
    </location>
</feature>
<dbReference type="InterPro" id="IPR001182">
    <property type="entry name" value="FtsW/RodA"/>
</dbReference>
<evidence type="ECO:0000256" key="3">
    <source>
        <dbReference type="ARBA" id="ARBA00022475"/>
    </source>
</evidence>
<feature type="transmembrane region" description="Helical" evidence="16">
    <location>
        <begin position="359"/>
        <end position="376"/>
    </location>
</feature>
<dbReference type="PANTHER" id="PTHR30474">
    <property type="entry name" value="CELL CYCLE PROTEIN"/>
    <property type="match status" value="1"/>
</dbReference>
<keyword evidence="4 16" id="KW-0132">Cell division</keyword>
<keyword evidence="16" id="KW-0997">Cell inner membrane</keyword>
<keyword evidence="9 16" id="KW-0573">Peptidoglycan synthesis</keyword>
<keyword evidence="3 16" id="KW-1003">Cell membrane</keyword>
<feature type="transmembrane region" description="Helical" evidence="16">
    <location>
        <begin position="321"/>
        <end position="339"/>
    </location>
</feature>
<proteinExistence type="inferred from homology"/>
<comment type="function">
    <text evidence="16">Peptidoglycan polymerase that is essential for cell division.</text>
</comment>
<evidence type="ECO:0000313" key="17">
    <source>
        <dbReference type="EMBL" id="PZN71377.1"/>
    </source>
</evidence>
<evidence type="ECO:0000256" key="6">
    <source>
        <dbReference type="ARBA" id="ARBA00022679"/>
    </source>
</evidence>
<evidence type="ECO:0000256" key="14">
    <source>
        <dbReference type="ARBA" id="ARBA00038053"/>
    </source>
</evidence>
<feature type="transmembrane region" description="Helical" evidence="16">
    <location>
        <begin position="288"/>
        <end position="309"/>
    </location>
</feature>
<dbReference type="UniPathway" id="UPA00219"/>
<keyword evidence="8 16" id="KW-0133">Cell shape</keyword>
<dbReference type="AlphaFoldDB" id="A0A2W4SIA3"/>
<gene>
    <name evidence="16 17" type="primary">ftsW</name>
    <name evidence="17" type="ORF">DM484_26505</name>
</gene>
<keyword evidence="5 16" id="KW-0328">Glycosyltransferase</keyword>
<dbReference type="HAMAP" id="MF_00913">
    <property type="entry name" value="PGT_FtsW_proteobact"/>
    <property type="match status" value="1"/>
</dbReference>
<name>A0A2W4SIA3_9GAMM</name>
<dbReference type="EMBL" id="QJPH01000524">
    <property type="protein sequence ID" value="PZN71377.1"/>
    <property type="molecule type" value="Genomic_DNA"/>
</dbReference>
<comment type="pathway">
    <text evidence="2 16">Cell wall biogenesis; peptidoglycan biosynthesis.</text>
</comment>
<dbReference type="PANTHER" id="PTHR30474:SF2">
    <property type="entry name" value="PEPTIDOGLYCAN GLYCOSYLTRANSFERASE FTSW-RELATED"/>
    <property type="match status" value="1"/>
</dbReference>
<evidence type="ECO:0000256" key="5">
    <source>
        <dbReference type="ARBA" id="ARBA00022676"/>
    </source>
</evidence>
<evidence type="ECO:0000256" key="1">
    <source>
        <dbReference type="ARBA" id="ARBA00004651"/>
    </source>
</evidence>
<dbReference type="InterPro" id="IPR013437">
    <property type="entry name" value="FtsW"/>
</dbReference>
<comment type="caution">
    <text evidence="17">The sequence shown here is derived from an EMBL/GenBank/DDBJ whole genome shotgun (WGS) entry which is preliminary data.</text>
</comment>
<feature type="transmembrane region" description="Helical" evidence="16">
    <location>
        <begin position="205"/>
        <end position="225"/>
    </location>
</feature>
<dbReference type="GO" id="GO:0008360">
    <property type="term" value="P:regulation of cell shape"/>
    <property type="evidence" value="ECO:0007669"/>
    <property type="project" value="UniProtKB-KW"/>
</dbReference>
<feature type="transmembrane region" description="Helical" evidence="16">
    <location>
        <begin position="158"/>
        <end position="174"/>
    </location>
</feature>
<dbReference type="GO" id="GO:0008955">
    <property type="term" value="F:peptidoglycan glycosyltransferase activity"/>
    <property type="evidence" value="ECO:0007669"/>
    <property type="project" value="UniProtKB-UniRule"/>
</dbReference>
<comment type="similarity">
    <text evidence="14 16">Belongs to the SEDS family. FtsW subfamily.</text>
</comment>
<keyword evidence="12 16" id="KW-0131">Cell cycle</keyword>
<dbReference type="GO" id="GO:0009252">
    <property type="term" value="P:peptidoglycan biosynthetic process"/>
    <property type="evidence" value="ECO:0007669"/>
    <property type="project" value="UniProtKB-UniRule"/>
</dbReference>
<reference evidence="17 18" key="1">
    <citation type="journal article" date="2018" name="Aquat. Microb. Ecol.">
        <title>Gammaproteobacterial methanotrophs dominate.</title>
        <authorList>
            <person name="Rissanen A.J."/>
            <person name="Saarenheimo J."/>
            <person name="Tiirola M."/>
            <person name="Peura S."/>
            <person name="Aalto S.L."/>
            <person name="Karvinen A."/>
            <person name="Nykanen H."/>
        </authorList>
    </citation>
    <scope>NUCLEOTIDE SEQUENCE [LARGE SCALE GENOMIC DNA]</scope>
    <source>
        <strain evidence="17">AMbin10</strain>
    </source>
</reference>
<evidence type="ECO:0000256" key="8">
    <source>
        <dbReference type="ARBA" id="ARBA00022960"/>
    </source>
</evidence>
<sequence length="400" mass="43787">MKTLVAGKNRGLVLQWGHNRFYLDTVLLSVSMGILVLGYIMVASASIHLGEKMANDSFYFPKHQLIHVFMGIAAAIFVASRPLVFWEKYAHVLFVVGLMLLVLVLVPGLGKTVNGSARWLSILGLRIQVSEVFKLISVVYMATFITHHLKMVRTSWQGMLRPMIMLAVACVFLLKEPDFGSAAVIMAVAMGMLFLAGARLIQFGILLAMAGGGAAFLVLTSPYRIRRVLSFADPWADPLNSGFQLTQALIAFGRGEWMGVGLGSSVQKLFFLPEAHTDFLFSVIGEELGLMGAFVVIILFTIIVWRAFVIGRLAERVGNPFAAFIAYGLGIWFGLQAFINMGVNMGMLPTKGLTLPLMSYGGGSMIVMCSALALLFRVRSEVIETCGSVNRERATWSRVS</sequence>
<keyword evidence="7 16" id="KW-0812">Transmembrane</keyword>
<dbReference type="GO" id="GO:0043093">
    <property type="term" value="P:FtsZ-dependent cytokinesis"/>
    <property type="evidence" value="ECO:0007669"/>
    <property type="project" value="UniProtKB-UniRule"/>
</dbReference>
<feature type="transmembrane region" description="Helical" evidence="16">
    <location>
        <begin position="65"/>
        <end position="84"/>
    </location>
</feature>
<organism evidence="17 18">
    <name type="scientific">Candidatus Methylumidiphilus alinenensis</name>
    <dbReference type="NCBI Taxonomy" id="2202197"/>
    <lineage>
        <taxon>Bacteria</taxon>
        <taxon>Pseudomonadati</taxon>
        <taxon>Pseudomonadota</taxon>
        <taxon>Gammaproteobacteria</taxon>
        <taxon>Methylococcales</taxon>
        <taxon>Candidatus Methylumidiphilus</taxon>
    </lineage>
</organism>
<feature type="transmembrane region" description="Helical" evidence="16">
    <location>
        <begin position="180"/>
        <end position="198"/>
    </location>
</feature>
<dbReference type="GO" id="GO:0032153">
    <property type="term" value="C:cell division site"/>
    <property type="evidence" value="ECO:0007669"/>
    <property type="project" value="UniProtKB-UniRule"/>
</dbReference>
<keyword evidence="11 16" id="KW-0472">Membrane</keyword>
<keyword evidence="13 16" id="KW-0961">Cell wall biogenesis/degradation</keyword>
<evidence type="ECO:0000256" key="7">
    <source>
        <dbReference type="ARBA" id="ARBA00022692"/>
    </source>
</evidence>
<comment type="catalytic activity">
    <reaction evidence="15 16">
        <text>[GlcNAc-(1-&gt;4)-Mur2Ac(oyl-L-Ala-gamma-D-Glu-L-Lys-D-Ala-D-Ala)](n)-di-trans,octa-cis-undecaprenyl diphosphate + beta-D-GlcNAc-(1-&gt;4)-Mur2Ac(oyl-L-Ala-gamma-D-Glu-L-Lys-D-Ala-D-Ala)-di-trans,octa-cis-undecaprenyl diphosphate = [GlcNAc-(1-&gt;4)-Mur2Ac(oyl-L-Ala-gamma-D-Glu-L-Lys-D-Ala-D-Ala)](n+1)-di-trans,octa-cis-undecaprenyl diphosphate + di-trans,octa-cis-undecaprenyl diphosphate + H(+)</text>
        <dbReference type="Rhea" id="RHEA:23708"/>
        <dbReference type="Rhea" id="RHEA-COMP:9602"/>
        <dbReference type="Rhea" id="RHEA-COMP:9603"/>
        <dbReference type="ChEBI" id="CHEBI:15378"/>
        <dbReference type="ChEBI" id="CHEBI:58405"/>
        <dbReference type="ChEBI" id="CHEBI:60033"/>
        <dbReference type="ChEBI" id="CHEBI:78435"/>
        <dbReference type="EC" id="2.4.99.28"/>
    </reaction>
</comment>
<dbReference type="GO" id="GO:0071555">
    <property type="term" value="P:cell wall organization"/>
    <property type="evidence" value="ECO:0007669"/>
    <property type="project" value="UniProtKB-KW"/>
</dbReference>
<keyword evidence="6 16" id="KW-0808">Transferase</keyword>
<evidence type="ECO:0000256" key="12">
    <source>
        <dbReference type="ARBA" id="ARBA00023306"/>
    </source>
</evidence>